<dbReference type="InterPro" id="IPR002068">
    <property type="entry name" value="A-crystallin/Hsp20_dom"/>
</dbReference>
<feature type="domain" description="SHSP" evidence="1">
    <location>
        <begin position="34"/>
        <end position="147"/>
    </location>
</feature>
<gene>
    <name evidence="2" type="ORF">METZ01_LOCUS94201</name>
</gene>
<accession>A0A381VNY5</accession>
<dbReference type="AlphaFoldDB" id="A0A381VNY5"/>
<dbReference type="Gene3D" id="2.60.40.790">
    <property type="match status" value="1"/>
</dbReference>
<dbReference type="CDD" id="cd06464">
    <property type="entry name" value="ACD_sHsps-like"/>
    <property type="match status" value="1"/>
</dbReference>
<protein>
    <recommendedName>
        <fullName evidence="1">SHSP domain-containing protein</fullName>
    </recommendedName>
</protein>
<dbReference type="EMBL" id="UINC01009216">
    <property type="protein sequence ID" value="SVA41347.1"/>
    <property type="molecule type" value="Genomic_DNA"/>
</dbReference>
<sequence length="147" mass="16495">MSLVHWNPLRELSPFALPFERIFGPELGTPREAPLEGNWTPPVDVYETDERGLVVSAELPGVDPTEVTVTLEDGVLTIAGERKIDTEFDRTRFYRSERAYGSFSRSFMVPRTVDTAAATAEHKAGTLRVRLPLKEEAKTHRIEIKAA</sequence>
<dbReference type="InterPro" id="IPR008978">
    <property type="entry name" value="HSP20-like_chaperone"/>
</dbReference>
<dbReference type="Pfam" id="PF00011">
    <property type="entry name" value="HSP20"/>
    <property type="match status" value="1"/>
</dbReference>
<proteinExistence type="predicted"/>
<evidence type="ECO:0000313" key="2">
    <source>
        <dbReference type="EMBL" id="SVA41347.1"/>
    </source>
</evidence>
<reference evidence="2" key="1">
    <citation type="submission" date="2018-05" db="EMBL/GenBank/DDBJ databases">
        <authorList>
            <person name="Lanie J.A."/>
            <person name="Ng W.-L."/>
            <person name="Kazmierczak K.M."/>
            <person name="Andrzejewski T.M."/>
            <person name="Davidsen T.M."/>
            <person name="Wayne K.J."/>
            <person name="Tettelin H."/>
            <person name="Glass J.I."/>
            <person name="Rusch D."/>
            <person name="Podicherti R."/>
            <person name="Tsui H.-C.T."/>
            <person name="Winkler M.E."/>
        </authorList>
    </citation>
    <scope>NUCLEOTIDE SEQUENCE</scope>
</reference>
<dbReference type="SUPFAM" id="SSF49764">
    <property type="entry name" value="HSP20-like chaperones"/>
    <property type="match status" value="1"/>
</dbReference>
<evidence type="ECO:0000259" key="1">
    <source>
        <dbReference type="PROSITE" id="PS01031"/>
    </source>
</evidence>
<dbReference type="PROSITE" id="PS01031">
    <property type="entry name" value="SHSP"/>
    <property type="match status" value="1"/>
</dbReference>
<name>A0A381VNY5_9ZZZZ</name>
<organism evidence="2">
    <name type="scientific">marine metagenome</name>
    <dbReference type="NCBI Taxonomy" id="408172"/>
    <lineage>
        <taxon>unclassified sequences</taxon>
        <taxon>metagenomes</taxon>
        <taxon>ecological metagenomes</taxon>
    </lineage>
</organism>
<dbReference type="PANTHER" id="PTHR11527">
    <property type="entry name" value="HEAT-SHOCK PROTEIN 20 FAMILY MEMBER"/>
    <property type="match status" value="1"/>
</dbReference>
<dbReference type="InterPro" id="IPR031107">
    <property type="entry name" value="Small_HSP"/>
</dbReference>